<comment type="catalytic activity">
    <reaction evidence="5">
        <text>a quinone + NADH + 5 H(+)(in) = a quinol + NAD(+) + 4 H(+)(out)</text>
        <dbReference type="Rhea" id="RHEA:57888"/>
        <dbReference type="ChEBI" id="CHEBI:15378"/>
        <dbReference type="ChEBI" id="CHEBI:24646"/>
        <dbReference type="ChEBI" id="CHEBI:57540"/>
        <dbReference type="ChEBI" id="CHEBI:57945"/>
        <dbReference type="ChEBI" id="CHEBI:132124"/>
    </reaction>
</comment>
<organism evidence="9 10">
    <name type="scientific">Candidatus Methylomirabilis limnetica</name>
    <dbReference type="NCBI Taxonomy" id="2033718"/>
    <lineage>
        <taxon>Bacteria</taxon>
        <taxon>Candidatus Methylomirabilota</taxon>
        <taxon>Candidatus Methylomirabilia</taxon>
        <taxon>Candidatus Methylomirabilales</taxon>
        <taxon>Candidatus Methylomirabilaceae</taxon>
        <taxon>Candidatus Methylomirabilis</taxon>
    </lineage>
</organism>
<reference evidence="9 10" key="1">
    <citation type="submission" date="2017-09" db="EMBL/GenBank/DDBJ databases">
        <title>Bloom of a denitrifying methanotroph, Candidatus Methylomirabilis limnetica, in a deep stratified lake.</title>
        <authorList>
            <person name="Graf J.S."/>
            <person name="Marchant H.K."/>
            <person name="Tienken D."/>
            <person name="Hach P.F."/>
            <person name="Brand A."/>
            <person name="Schubert C.J."/>
            <person name="Kuypers M.M."/>
            <person name="Milucka J."/>
        </authorList>
    </citation>
    <scope>NUCLEOTIDE SEQUENCE [LARGE SCALE GENOMIC DNA]</scope>
    <source>
        <strain evidence="9 10">Zug</strain>
    </source>
</reference>
<dbReference type="Gene3D" id="1.10.645.10">
    <property type="entry name" value="Cytochrome-c3 Hydrogenase, chain B"/>
    <property type="match status" value="1"/>
</dbReference>
<dbReference type="InterPro" id="IPR022885">
    <property type="entry name" value="NDH1_su_D/H"/>
</dbReference>
<name>A0A2T4U0Z6_9BACT</name>
<dbReference type="EC" id="7.1.1.-" evidence="5"/>
<keyword evidence="4 5" id="KW-0520">NAD</keyword>
<comment type="caution">
    <text evidence="9">The sequence shown here is derived from an EMBL/GenBank/DDBJ whole genome shotgun (WGS) entry which is preliminary data.</text>
</comment>
<keyword evidence="5" id="KW-0830">Ubiquinone</keyword>
<dbReference type="AlphaFoldDB" id="A0A2T4U0Z6"/>
<feature type="region of interest" description="Disordered" evidence="7">
    <location>
        <begin position="18"/>
        <end position="39"/>
    </location>
</feature>
<dbReference type="Pfam" id="PF00346">
    <property type="entry name" value="Complex1_49kDa"/>
    <property type="match status" value="1"/>
</dbReference>
<comment type="subunit">
    <text evidence="5">NDH-1 is composed of 14 different subunits. Subunits NuoB, C, D, E, F, and G constitute the peripheral sector of the complex.</text>
</comment>
<dbReference type="GO" id="GO:0048038">
    <property type="term" value="F:quinone binding"/>
    <property type="evidence" value="ECO:0007669"/>
    <property type="project" value="UniProtKB-KW"/>
</dbReference>
<keyword evidence="3 5" id="KW-1278">Translocase</keyword>
<dbReference type="InterPro" id="IPR001135">
    <property type="entry name" value="NADH_Q_OxRdtase_suD"/>
</dbReference>
<evidence type="ECO:0000256" key="5">
    <source>
        <dbReference type="HAMAP-Rule" id="MF_01358"/>
    </source>
</evidence>
<dbReference type="NCBIfam" id="NF004739">
    <property type="entry name" value="PRK06075.1"/>
    <property type="match status" value="1"/>
</dbReference>
<gene>
    <name evidence="5" type="primary">nuoD</name>
    <name evidence="9" type="ORF">CLG94_01660</name>
</gene>
<feature type="compositionally biased region" description="Basic residues" evidence="7">
    <location>
        <begin position="25"/>
        <end position="37"/>
    </location>
</feature>
<keyword evidence="9" id="KW-0560">Oxidoreductase</keyword>
<comment type="subcellular location">
    <subcellularLocation>
        <location evidence="5">Cell membrane</location>
        <topology evidence="5">Peripheral membrane protein</topology>
        <orientation evidence="5">Cytoplasmic side</orientation>
    </subcellularLocation>
</comment>
<evidence type="ECO:0000256" key="4">
    <source>
        <dbReference type="ARBA" id="ARBA00023027"/>
    </source>
</evidence>
<keyword evidence="5" id="KW-1003">Cell membrane</keyword>
<comment type="similarity">
    <text evidence="1 5 6">Belongs to the complex I 49 kDa subunit family.</text>
</comment>
<dbReference type="GO" id="GO:0051287">
    <property type="term" value="F:NAD binding"/>
    <property type="evidence" value="ECO:0007669"/>
    <property type="project" value="InterPro"/>
</dbReference>
<evidence type="ECO:0000256" key="6">
    <source>
        <dbReference type="RuleBase" id="RU003685"/>
    </source>
</evidence>
<sequence length="428" mass="48284">MGTRISGEYLCRRIGRDSRSERTTRCRPRRNGGKRGRQVTERRTMTINMGPQHPSTHGVLRLVLELDGEIVVRCAPHIGYLHTGMEKIAESKRYQQVIPITDRMDYLAPLSNNLAYVLAVEKLLDIDVPQRAKVIRVMLTELTRIGSHLVWLATHAIDIGAMSVFLYAFREREAILDMSEQVSGARMMSSYFRIGGLFADLPEGFERVVHSFVESFPTRLAEYEDLLTRNPIWIERTKGVGVIKPEDAIDLGLSGPSLRACGIPWDIRKANPYSGYEQFHFEMSRGIHGDVYDRYLCRIFEMRQSVAIVRQALECLPEGPIAVANPKLTPPPKPMVKQSMEALIHHFLLWSAGFTVPAGEVYQSIESPRGEYGVYLVSDGSNKPYRVHFRAPSFVNLESLSKMVEGRLVADLVAIIGSIDIVLGEVDR</sequence>
<protein>
    <recommendedName>
        <fullName evidence="5">NADH-quinone oxidoreductase subunit D</fullName>
        <ecNumber evidence="5">7.1.1.-</ecNumber>
    </recommendedName>
    <alternativeName>
        <fullName evidence="5">NADH dehydrogenase I subunit D</fullName>
    </alternativeName>
    <alternativeName>
        <fullName evidence="5">NDH-1 subunit D</fullName>
    </alternativeName>
</protein>
<keyword evidence="5" id="KW-0472">Membrane</keyword>
<dbReference type="OrthoDB" id="9801496at2"/>
<evidence type="ECO:0000313" key="10">
    <source>
        <dbReference type="Proteomes" id="UP000241436"/>
    </source>
</evidence>
<keyword evidence="5" id="KW-0874">Quinone</keyword>
<reference evidence="10" key="2">
    <citation type="journal article" date="2018" name="Environ. Microbiol.">
        <title>Bloom of a denitrifying methanotroph, 'Candidatus Methylomirabilis limnetica', in a deep stratified lake.</title>
        <authorList>
            <person name="Graf J.S."/>
            <person name="Mayr M.J."/>
            <person name="Marchant H.K."/>
            <person name="Tienken D."/>
            <person name="Hach P.F."/>
            <person name="Brand A."/>
            <person name="Schubert C.J."/>
            <person name="Kuypers M.M."/>
            <person name="Milucka J."/>
        </authorList>
    </citation>
    <scope>NUCLEOTIDE SEQUENCE [LARGE SCALE GENOMIC DNA]</scope>
    <source>
        <strain evidence="10">Zug</strain>
    </source>
</reference>
<comment type="function">
    <text evidence="5">NDH-1 shuttles electrons from NADH, via FMN and iron-sulfur (Fe-S) centers, to quinones in the respiratory chain. The immediate electron acceptor for the enzyme in this species is believed to be ubiquinone. Couples the redox reaction to proton translocation (for every two electrons transferred, four hydrogen ions are translocated across the cytoplasmic membrane), and thus conserves the redox energy in a proton gradient.</text>
</comment>
<dbReference type="PROSITE" id="PS00535">
    <property type="entry name" value="COMPLEX1_49K"/>
    <property type="match status" value="1"/>
</dbReference>
<evidence type="ECO:0000313" key="9">
    <source>
        <dbReference type="EMBL" id="PTL36998.1"/>
    </source>
</evidence>
<keyword evidence="2 5" id="KW-0813">Transport</keyword>
<dbReference type="InterPro" id="IPR014029">
    <property type="entry name" value="NADH_UbQ_OxRdtase_49kDa_CS"/>
</dbReference>
<evidence type="ECO:0000256" key="1">
    <source>
        <dbReference type="ARBA" id="ARBA00005769"/>
    </source>
</evidence>
<dbReference type="NCBIfam" id="TIGR01962">
    <property type="entry name" value="NuoD"/>
    <property type="match status" value="1"/>
</dbReference>
<dbReference type="GO" id="GO:0005886">
    <property type="term" value="C:plasma membrane"/>
    <property type="evidence" value="ECO:0007669"/>
    <property type="project" value="UniProtKB-SubCell"/>
</dbReference>
<dbReference type="SUPFAM" id="SSF56762">
    <property type="entry name" value="HydB/Nqo4-like"/>
    <property type="match status" value="1"/>
</dbReference>
<dbReference type="GO" id="GO:0050136">
    <property type="term" value="F:NADH dehydrogenase (quinone) (non-electrogenic) activity"/>
    <property type="evidence" value="ECO:0007669"/>
    <property type="project" value="UniProtKB-UniRule"/>
</dbReference>
<dbReference type="PANTHER" id="PTHR11993">
    <property type="entry name" value="NADH-UBIQUINONE OXIDOREDUCTASE 49 KDA SUBUNIT"/>
    <property type="match status" value="1"/>
</dbReference>
<dbReference type="InterPro" id="IPR029014">
    <property type="entry name" value="NiFe-Hase_large"/>
</dbReference>
<accession>A0A2T4U0Z6</accession>
<evidence type="ECO:0000256" key="7">
    <source>
        <dbReference type="SAM" id="MobiDB-lite"/>
    </source>
</evidence>
<feature type="domain" description="NADH-quinone oxidoreductase subunit D" evidence="8">
    <location>
        <begin position="158"/>
        <end position="428"/>
    </location>
</feature>
<dbReference type="EMBL" id="NVQC01000009">
    <property type="protein sequence ID" value="PTL36998.1"/>
    <property type="molecule type" value="Genomic_DNA"/>
</dbReference>
<dbReference type="Proteomes" id="UP000241436">
    <property type="component" value="Unassembled WGS sequence"/>
</dbReference>
<proteinExistence type="inferred from homology"/>
<evidence type="ECO:0000256" key="3">
    <source>
        <dbReference type="ARBA" id="ARBA00022967"/>
    </source>
</evidence>
<evidence type="ECO:0000259" key="8">
    <source>
        <dbReference type="Pfam" id="PF00346"/>
    </source>
</evidence>
<keyword evidence="10" id="KW-1185">Reference proteome</keyword>
<evidence type="ECO:0000256" key="2">
    <source>
        <dbReference type="ARBA" id="ARBA00022448"/>
    </source>
</evidence>
<dbReference type="HAMAP" id="MF_01358">
    <property type="entry name" value="NDH1_NuoD"/>
    <property type="match status" value="1"/>
</dbReference>
<dbReference type="PANTHER" id="PTHR11993:SF10">
    <property type="entry name" value="NADH DEHYDROGENASE [UBIQUINONE] IRON-SULFUR PROTEIN 2, MITOCHONDRIAL"/>
    <property type="match status" value="1"/>
</dbReference>